<evidence type="ECO:0000313" key="2">
    <source>
        <dbReference type="EMBL" id="JAA45022.1"/>
    </source>
</evidence>
<keyword evidence="1" id="KW-0812">Transmembrane</keyword>
<feature type="transmembrane region" description="Helical" evidence="1">
    <location>
        <begin position="79"/>
        <end position="101"/>
    </location>
</feature>
<feature type="transmembrane region" description="Helical" evidence="1">
    <location>
        <begin position="50"/>
        <end position="72"/>
    </location>
</feature>
<reference evidence="2" key="1">
    <citation type="submission" date="2012-11" db="EMBL/GenBank/DDBJ databases">
        <title>The Vampirome: Transcriptome and Proteome Analysis of the Submandibular and Accessory Glands of the Vampire Bat and Vector of Human Rabies, Desmodus rotundus.</title>
        <authorList>
            <person name="Francischetti I.M.B."/>
            <person name="Assumpcao T.C.F."/>
            <person name="Ma D."/>
            <person name="Vicente E.C."/>
            <person name="Ribeiro J.M.C."/>
        </authorList>
    </citation>
    <scope>NUCLEOTIDE SEQUENCE</scope>
    <source>
        <tissue evidence="2">Salivary gland</tissue>
    </source>
</reference>
<dbReference type="AlphaFoldDB" id="K9IGT3"/>
<protein>
    <submittedName>
        <fullName evidence="2">Uncharacterized protein</fullName>
    </submittedName>
</protein>
<accession>K9IGT3</accession>
<dbReference type="EMBL" id="GABZ01008503">
    <property type="protein sequence ID" value="JAA45022.1"/>
    <property type="molecule type" value="mRNA"/>
</dbReference>
<keyword evidence="1" id="KW-1133">Transmembrane helix</keyword>
<evidence type="ECO:0000256" key="1">
    <source>
        <dbReference type="SAM" id="Phobius"/>
    </source>
</evidence>
<proteinExistence type="evidence at transcript level"/>
<keyword evidence="1" id="KW-0472">Membrane</keyword>
<sequence>MSISFTRMKFSFIMFSITFSIPCSSSFWHPYDSDDGTFQVVPEVPKPLLIFLNSCFFILFWLDVYFFLLLHIVDRSPGFLLFTLGPLYIFLCFTLHSLQFFLHFASLLSHFCEHPDYQCFVELCI</sequence>
<name>K9IGT3_DESRO</name>
<organism evidence="2">
    <name type="scientific">Desmodus rotundus</name>
    <name type="common">Vampire bat</name>
    <dbReference type="NCBI Taxonomy" id="9430"/>
    <lineage>
        <taxon>Eukaryota</taxon>
        <taxon>Metazoa</taxon>
        <taxon>Chordata</taxon>
        <taxon>Craniata</taxon>
        <taxon>Vertebrata</taxon>
        <taxon>Euteleostomi</taxon>
        <taxon>Mammalia</taxon>
        <taxon>Eutheria</taxon>
        <taxon>Laurasiatheria</taxon>
        <taxon>Chiroptera</taxon>
        <taxon>Yangochiroptera</taxon>
        <taxon>Phyllostomidae</taxon>
        <taxon>Desmodontinae</taxon>
        <taxon>Desmodus</taxon>
    </lineage>
</organism>